<dbReference type="RefSeq" id="WP_137342633.1">
    <property type="nucleotide sequence ID" value="NZ_SZVO01000012.1"/>
</dbReference>
<name>A0A4U6CYP9_9BACT</name>
<protein>
    <submittedName>
        <fullName evidence="1">Uncharacterized protein</fullName>
    </submittedName>
</protein>
<gene>
    <name evidence="1" type="ORF">FDK13_24445</name>
</gene>
<sequence>MNKLVINLTPQETKILAEILGLILTGSDVHALKIQLMHGKMDYLLFSCVHDLYNRLDSKTKEIQAFGHKPGKSVKVFLKRHEALALFMLFNDAKPENESHLPAIPDHTMNMIRTMRGEIHKHYLV</sequence>
<proteinExistence type="predicted"/>
<reference evidence="1 2" key="1">
    <citation type="submission" date="2019-05" db="EMBL/GenBank/DDBJ databases">
        <title>Dyadobacter AR-3-8 sp. nov., isolated from arctic soil.</title>
        <authorList>
            <person name="Chaudhary D.K."/>
        </authorList>
    </citation>
    <scope>NUCLEOTIDE SEQUENCE [LARGE SCALE GENOMIC DNA]</scope>
    <source>
        <strain evidence="1 2">AR-3-8</strain>
    </source>
</reference>
<organism evidence="1 2">
    <name type="scientific">Dyadobacter frigoris</name>
    <dbReference type="NCBI Taxonomy" id="2576211"/>
    <lineage>
        <taxon>Bacteria</taxon>
        <taxon>Pseudomonadati</taxon>
        <taxon>Bacteroidota</taxon>
        <taxon>Cytophagia</taxon>
        <taxon>Cytophagales</taxon>
        <taxon>Spirosomataceae</taxon>
        <taxon>Dyadobacter</taxon>
    </lineage>
</organism>
<accession>A0A4U6CYP9</accession>
<comment type="caution">
    <text evidence="1">The sequence shown here is derived from an EMBL/GenBank/DDBJ whole genome shotgun (WGS) entry which is preliminary data.</text>
</comment>
<dbReference type="Proteomes" id="UP000304900">
    <property type="component" value="Unassembled WGS sequence"/>
</dbReference>
<evidence type="ECO:0000313" key="1">
    <source>
        <dbReference type="EMBL" id="TKT89496.1"/>
    </source>
</evidence>
<keyword evidence="2" id="KW-1185">Reference proteome</keyword>
<dbReference type="EMBL" id="SZVO01000012">
    <property type="protein sequence ID" value="TKT89496.1"/>
    <property type="molecule type" value="Genomic_DNA"/>
</dbReference>
<evidence type="ECO:0000313" key="2">
    <source>
        <dbReference type="Proteomes" id="UP000304900"/>
    </source>
</evidence>
<dbReference type="AlphaFoldDB" id="A0A4U6CYP9"/>